<protein>
    <recommendedName>
        <fullName evidence="3">Transcriptional regulator, TetR family</fullName>
    </recommendedName>
</protein>
<dbReference type="Gene3D" id="1.10.357.10">
    <property type="entry name" value="Tetracycline Repressor, domain 2"/>
    <property type="match status" value="1"/>
</dbReference>
<dbReference type="eggNOG" id="COG1309">
    <property type="taxonomic scope" value="Bacteria"/>
</dbReference>
<evidence type="ECO:0008006" key="3">
    <source>
        <dbReference type="Google" id="ProtNLM"/>
    </source>
</evidence>
<dbReference type="KEGG" id="rpm:RSPPHO_03200"/>
<dbReference type="AlphaFoldDB" id="H6SRA4"/>
<dbReference type="HOGENOM" id="CLU_085682_1_0_5"/>
<reference evidence="1 2" key="1">
    <citation type="submission" date="2012-02" db="EMBL/GenBank/DDBJ databases">
        <title>Shotgun genome sequence of Phaeospirillum photometricum DSM 122.</title>
        <authorList>
            <person name="Duquesne K."/>
            <person name="Sturgis J."/>
        </authorList>
    </citation>
    <scope>NUCLEOTIDE SEQUENCE [LARGE SCALE GENOMIC DNA]</scope>
    <source>
        <strain evidence="2">DSM122</strain>
    </source>
</reference>
<dbReference type="STRING" id="1150469.RSPPHO_03200"/>
<dbReference type="InterPro" id="IPR009057">
    <property type="entry name" value="Homeodomain-like_sf"/>
</dbReference>
<keyword evidence="2" id="KW-1185">Reference proteome</keyword>
<dbReference type="EMBL" id="HE663493">
    <property type="protein sequence ID" value="CCG09826.1"/>
    <property type="molecule type" value="Genomic_DNA"/>
</dbReference>
<proteinExistence type="predicted"/>
<name>H6SRA4_PARPM</name>
<accession>H6SRA4</accession>
<organism evidence="1 2">
    <name type="scientific">Pararhodospirillum photometricum DSM 122</name>
    <dbReference type="NCBI Taxonomy" id="1150469"/>
    <lineage>
        <taxon>Bacteria</taxon>
        <taxon>Pseudomonadati</taxon>
        <taxon>Pseudomonadota</taxon>
        <taxon>Alphaproteobacteria</taxon>
        <taxon>Rhodospirillales</taxon>
        <taxon>Rhodospirillaceae</taxon>
        <taxon>Pararhodospirillum</taxon>
    </lineage>
</organism>
<gene>
    <name evidence="1" type="ORF">RSPPHO_03200</name>
</gene>
<dbReference type="PATRIC" id="fig|1150469.3.peg.3603"/>
<dbReference type="Proteomes" id="UP000033220">
    <property type="component" value="Chromosome DSM 122"/>
</dbReference>
<evidence type="ECO:0000313" key="2">
    <source>
        <dbReference type="Proteomes" id="UP000033220"/>
    </source>
</evidence>
<evidence type="ECO:0000313" key="1">
    <source>
        <dbReference type="EMBL" id="CCG09826.1"/>
    </source>
</evidence>
<dbReference type="SUPFAM" id="SSF46689">
    <property type="entry name" value="Homeodomain-like"/>
    <property type="match status" value="1"/>
</dbReference>
<sequence>MRPPYGGSRVSWSRRRGMTTEDTPCDDTLLKAALRGAALQGWTRASLSAIAADAGVSLAEVLRQYPTRAHVLWAWGRAIDRAVLAQGVTLDERESVRDRLFDLLMRRLDALAPDKEALRALLPTFGFDPWMAGAVAMGVSRSMALTLEAAGVGASGPAGHLKVKGLVLIYSHGVRVWLDDDSPDMARTMAALDKALDRADALAGSLFARSGGACCRGKSTDLAAAPEGV</sequence>